<evidence type="ECO:0000259" key="3">
    <source>
        <dbReference type="Pfam" id="PF01927"/>
    </source>
</evidence>
<dbReference type="GO" id="GO:0003676">
    <property type="term" value="F:nucleic acid binding"/>
    <property type="evidence" value="ECO:0007669"/>
    <property type="project" value="InterPro"/>
</dbReference>
<feature type="domain" description="3'-5' exonuclease" evidence="2">
    <location>
        <begin position="449"/>
        <end position="616"/>
    </location>
</feature>
<protein>
    <recommendedName>
        <fullName evidence="7">3'-5' exonuclease domain-containing protein</fullName>
    </recommendedName>
</protein>
<dbReference type="SUPFAM" id="SSF53098">
    <property type="entry name" value="Ribonuclease H-like"/>
    <property type="match status" value="1"/>
</dbReference>
<dbReference type="Gene3D" id="3.90.960.10">
    <property type="entry name" value="YbaK/aminoacyl-tRNA synthetase-associated domain"/>
    <property type="match status" value="1"/>
</dbReference>
<dbReference type="Pfam" id="PF01612">
    <property type="entry name" value="DNA_pol_A_exo1"/>
    <property type="match status" value="1"/>
</dbReference>
<gene>
    <name evidence="5" type="ORF">CDCA_CDCA03G1065</name>
</gene>
<reference evidence="5 6" key="1">
    <citation type="submission" date="2022-07" db="EMBL/GenBank/DDBJ databases">
        <title>Genome-wide signatures of adaptation to extreme environments.</title>
        <authorList>
            <person name="Cho C.H."/>
            <person name="Yoon H.S."/>
        </authorList>
    </citation>
    <scope>NUCLEOTIDE SEQUENCE [LARGE SCALE GENOMIC DNA]</scope>
    <source>
        <strain evidence="5 6">DBV 063 E5</strain>
    </source>
</reference>
<comment type="caution">
    <text evidence="5">The sequence shown here is derived from an EMBL/GenBank/DDBJ whole genome shotgun (WGS) entry which is preliminary data.</text>
</comment>
<evidence type="ECO:0000313" key="5">
    <source>
        <dbReference type="EMBL" id="KAK4535040.1"/>
    </source>
</evidence>
<evidence type="ECO:0000256" key="1">
    <source>
        <dbReference type="SAM" id="MobiDB-lite"/>
    </source>
</evidence>
<dbReference type="Proteomes" id="UP001301350">
    <property type="component" value="Unassembled WGS sequence"/>
</dbReference>
<dbReference type="GO" id="GO:0008408">
    <property type="term" value="F:3'-5' exonuclease activity"/>
    <property type="evidence" value="ECO:0007669"/>
    <property type="project" value="InterPro"/>
</dbReference>
<dbReference type="PANTHER" id="PTHR47765:SF2">
    <property type="entry name" value="EXONUCLEASE MUT-7 HOMOLOG"/>
    <property type="match status" value="1"/>
</dbReference>
<dbReference type="SUPFAM" id="SSF55826">
    <property type="entry name" value="YbaK/ProRS associated domain"/>
    <property type="match status" value="1"/>
</dbReference>
<organism evidence="5 6">
    <name type="scientific">Cyanidium caldarium</name>
    <name type="common">Red alga</name>
    <dbReference type="NCBI Taxonomy" id="2771"/>
    <lineage>
        <taxon>Eukaryota</taxon>
        <taxon>Rhodophyta</taxon>
        <taxon>Bangiophyceae</taxon>
        <taxon>Cyanidiales</taxon>
        <taxon>Cyanidiaceae</taxon>
        <taxon>Cyanidium</taxon>
    </lineage>
</organism>
<sequence>MQWEEEEEEEKEARAHVATGPERCRQHYRERCRKCFPPPKSALATKKRNTEASTRRWRRADGNGNAQVALQRLDALATTTDTDAAANWRAGAWVDATVLGDALEQLLRGGNVPLREVQRRLTKVLLKWAPHRERVLLTSVWVLQSLRASYDSAAAVEPKDVGAERLQCLDIGWRLVTEAARSVLGEARAPLVRMLARNVASGNEAERFVHDQYARLATELVAWRLRVALSEAVDAPSVHRVFRFADPRTLAAIAAVWEVHGLPEADLPYAQTFLEECRRRGALWAAVIAHETFFAGGGTSREELFEAILRTRKFELADECVQLWGDARMAAALERQREEANAALRAPPSPPAARSEADWAHAVARLHAKKVAEQTWRNDGATTASKGYVEWPDSRSRALPRLRVPPHVQVRMVQQVAQVHELAAYMRAYEEQGRSASPPPNPSPCRRLPVGLDVEWRPVLDSGREPHCSLLQVATDTQVFLVDLLSADRDAAFREALDETLQHVLRSDRLLKLGFGFAADLQRLHRCRPSMSCFWVAAPAMDLDRVQAPESPEEAVSVGYPHKRGRVVGGLAGLAATLLRESLDKQDQCSDWQQRPLTDQQVEYAVLDAYVLLRLQPLLPYACPVHAWVGMRALASREQREEGVDGAAAFRTEDASPAPERVQAHLRRAAFADWSVCRIPAPPRRYPPGAEPTEAPRPLPIHSIAQQLGVSPVRIVKCVALLVAEWLPVLVCMAGERRVPLQPLAAALRVPRAHLRMASDRELREVIGFAPGAVTPLGVQCTMAEGAARRPVLVLIDDALWGSAAADDDAHPHGHWVYVSDGSDRQMLRMRIASLCGLVNGIRLSGLVAAAAVDAPPPPLPDCIPASTTATASGTNTWTQHFFTDKHKARFAIDATMGSLVRRLRAMGFDTEHSPQKNVPQLLQLAFGDDDAERDEPSWRVILTRDADVAAQARRRGAPCYYVCTQETNQQAREVIAAFRLPVDRSRFLARCIQCNGERLVERSRNQVAHLLPPRTLETHDTFYECVKCRQLYWRGSHFRRATESLSRLAVHEAGAERHG</sequence>
<evidence type="ECO:0008006" key="7">
    <source>
        <dbReference type="Google" id="ProtNLM"/>
    </source>
</evidence>
<dbReference type="InterPro" id="IPR007214">
    <property type="entry name" value="YbaK/aa-tRNA-synth-assoc-dom"/>
</dbReference>
<dbReference type="InterPro" id="IPR052408">
    <property type="entry name" value="Exonuclease_MUT-7-like"/>
</dbReference>
<feature type="compositionally biased region" description="Acidic residues" evidence="1">
    <location>
        <begin position="1"/>
        <end position="10"/>
    </location>
</feature>
<proteinExistence type="predicted"/>
<dbReference type="PANTHER" id="PTHR47765">
    <property type="entry name" value="3'-5' EXONUCLEASE DOMAIN-CONTAINING PROTEIN"/>
    <property type="match status" value="1"/>
</dbReference>
<dbReference type="EMBL" id="JANCYW010000003">
    <property type="protein sequence ID" value="KAK4535040.1"/>
    <property type="molecule type" value="Genomic_DNA"/>
</dbReference>
<dbReference type="Pfam" id="PF01927">
    <property type="entry name" value="Mut7-C"/>
    <property type="match status" value="1"/>
</dbReference>
<dbReference type="AlphaFoldDB" id="A0AAV9IRW3"/>
<evidence type="ECO:0000313" key="6">
    <source>
        <dbReference type="Proteomes" id="UP001301350"/>
    </source>
</evidence>
<dbReference type="InterPro" id="IPR012337">
    <property type="entry name" value="RNaseH-like_sf"/>
</dbReference>
<dbReference type="InterPro" id="IPR036397">
    <property type="entry name" value="RNaseH_sf"/>
</dbReference>
<dbReference type="Pfam" id="PF04073">
    <property type="entry name" value="tRNA_edit"/>
    <property type="match status" value="1"/>
</dbReference>
<evidence type="ECO:0000259" key="2">
    <source>
        <dbReference type="Pfam" id="PF01612"/>
    </source>
</evidence>
<dbReference type="InterPro" id="IPR002782">
    <property type="entry name" value="Mut7-C_RNAse_dom"/>
</dbReference>
<dbReference type="InterPro" id="IPR002562">
    <property type="entry name" value="3'-5'_exonuclease_dom"/>
</dbReference>
<feature type="domain" description="Mut7-C RNAse" evidence="3">
    <location>
        <begin position="890"/>
        <end position="1044"/>
    </location>
</feature>
<dbReference type="Gene3D" id="3.30.420.10">
    <property type="entry name" value="Ribonuclease H-like superfamily/Ribonuclease H"/>
    <property type="match status" value="1"/>
</dbReference>
<keyword evidence="6" id="KW-1185">Reference proteome</keyword>
<name>A0AAV9IRW3_CYACA</name>
<evidence type="ECO:0000259" key="4">
    <source>
        <dbReference type="Pfam" id="PF04073"/>
    </source>
</evidence>
<dbReference type="InterPro" id="IPR036754">
    <property type="entry name" value="YbaK/aa-tRNA-synt-asso_dom_sf"/>
</dbReference>
<dbReference type="GO" id="GO:0002161">
    <property type="term" value="F:aminoacyl-tRNA deacylase activity"/>
    <property type="evidence" value="ECO:0007669"/>
    <property type="project" value="InterPro"/>
</dbReference>
<feature type="region of interest" description="Disordered" evidence="1">
    <location>
        <begin position="1"/>
        <end position="21"/>
    </location>
</feature>
<feature type="domain" description="YbaK/aminoacyl-tRNA synthetase-associated" evidence="4">
    <location>
        <begin position="703"/>
        <end position="802"/>
    </location>
</feature>
<dbReference type="CDD" id="cd04332">
    <property type="entry name" value="YbaK_like"/>
    <property type="match status" value="1"/>
</dbReference>
<accession>A0AAV9IRW3</accession>